<comment type="caution">
    <text evidence="2">The sequence shown here is derived from an EMBL/GenBank/DDBJ whole genome shotgun (WGS) entry which is preliminary data.</text>
</comment>
<dbReference type="EMBL" id="BSNG01000001">
    <property type="protein sequence ID" value="GLQ08222.1"/>
    <property type="molecule type" value="Genomic_DNA"/>
</dbReference>
<evidence type="ECO:0000313" key="2">
    <source>
        <dbReference type="EMBL" id="GLQ08222.1"/>
    </source>
</evidence>
<keyword evidence="3" id="KW-1185">Reference proteome</keyword>
<dbReference type="Proteomes" id="UP001161406">
    <property type="component" value="Unassembled WGS sequence"/>
</dbReference>
<feature type="region of interest" description="Disordered" evidence="1">
    <location>
        <begin position="47"/>
        <end position="70"/>
    </location>
</feature>
<reference evidence="2" key="2">
    <citation type="submission" date="2023-01" db="EMBL/GenBank/DDBJ databases">
        <title>Draft genome sequence of Devosia yakushimensis strain NBRC 103855.</title>
        <authorList>
            <person name="Sun Q."/>
            <person name="Mori K."/>
        </authorList>
    </citation>
    <scope>NUCLEOTIDE SEQUENCE</scope>
    <source>
        <strain evidence="2">NBRC 103855</strain>
    </source>
</reference>
<evidence type="ECO:0000256" key="1">
    <source>
        <dbReference type="SAM" id="MobiDB-lite"/>
    </source>
</evidence>
<accession>A0ABQ5U7V3</accession>
<evidence type="ECO:0000313" key="3">
    <source>
        <dbReference type="Proteomes" id="UP001161406"/>
    </source>
</evidence>
<organism evidence="2 3">
    <name type="scientific">Devosia yakushimensis</name>
    <dbReference type="NCBI Taxonomy" id="470028"/>
    <lineage>
        <taxon>Bacteria</taxon>
        <taxon>Pseudomonadati</taxon>
        <taxon>Pseudomonadota</taxon>
        <taxon>Alphaproteobacteria</taxon>
        <taxon>Hyphomicrobiales</taxon>
        <taxon>Devosiaceae</taxon>
        <taxon>Devosia</taxon>
    </lineage>
</organism>
<gene>
    <name evidence="2" type="ORF">GCM10007913_01540</name>
</gene>
<proteinExistence type="predicted"/>
<protein>
    <submittedName>
        <fullName evidence="2">Uncharacterized protein</fullName>
    </submittedName>
</protein>
<name>A0ABQ5U7V3_9HYPH</name>
<sequence>MDSGLRRNDTVVGCAICGTRLNGAPQLISPTGASLGLDPRAALNAAQAASDPRVKPEEGDCGGGSTECKPFRREPADATYSAPITTLRVNSPVA</sequence>
<reference evidence="2" key="1">
    <citation type="journal article" date="2014" name="Int. J. Syst. Evol. Microbiol.">
        <title>Complete genome of a new Firmicutes species belonging to the dominant human colonic microbiota ('Ruminococcus bicirculans') reveals two chromosomes and a selective capacity to utilize plant glucans.</title>
        <authorList>
            <consortium name="NISC Comparative Sequencing Program"/>
            <person name="Wegmann U."/>
            <person name="Louis P."/>
            <person name="Goesmann A."/>
            <person name="Henrissat B."/>
            <person name="Duncan S.H."/>
            <person name="Flint H.J."/>
        </authorList>
    </citation>
    <scope>NUCLEOTIDE SEQUENCE</scope>
    <source>
        <strain evidence="2">NBRC 103855</strain>
    </source>
</reference>